<reference evidence="2" key="1">
    <citation type="submission" date="2023-08" db="EMBL/GenBank/DDBJ databases">
        <authorList>
            <person name="Audoor S."/>
            <person name="Bilcke G."/>
        </authorList>
    </citation>
    <scope>NUCLEOTIDE SEQUENCE</scope>
</reference>
<dbReference type="AlphaFoldDB" id="A0AAD2FMA0"/>
<dbReference type="SMART" id="SM00228">
    <property type="entry name" value="PDZ"/>
    <property type="match status" value="2"/>
</dbReference>
<dbReference type="Gene3D" id="2.30.42.10">
    <property type="match status" value="2"/>
</dbReference>
<feature type="domain" description="PDZ" evidence="1">
    <location>
        <begin position="327"/>
        <end position="393"/>
    </location>
</feature>
<sequence length="428" mass="47101">MVKQTKGKVTKLQVCLHKPTKESVLGIGFCREDEDDDLTISGIAEDGLVFQQTQLKPGLKMLQINGLDVQKADPVEIATILKEAPPGNITFLVKGQGLEHVKDAVSYQTGLTFREVQGVKGIMIAGIENESMFAYNELEVGSLLQSINVEVKPTTSEGAMRAMDVALPGKVTVKAERMVQTNLGIWADRRHKPEQQPVEEKKTQEMTVQKVGVGQYMDSQLVLDGAEEDMTETVVKPTADADMGLIFEQRGRDVIISKIVGGTPFSYSPIQPGMRLESITYTNEVATAKDAAFTLDRLTMIDGVEMALDAEAFVATTHKTFQWTSTGLKLMDSDDGVIIHEIPHGSHFDKTDLKVGMKILSVNGRPCPFTAYQVVDQIKKATGKIKIVAQFPLSYVEVYKQAKAREREIETHKDAFFLCGETPSLFSG</sequence>
<name>A0AAD2FMA0_9STRA</name>
<organism evidence="2 3">
    <name type="scientific">Cylindrotheca closterium</name>
    <dbReference type="NCBI Taxonomy" id="2856"/>
    <lineage>
        <taxon>Eukaryota</taxon>
        <taxon>Sar</taxon>
        <taxon>Stramenopiles</taxon>
        <taxon>Ochrophyta</taxon>
        <taxon>Bacillariophyta</taxon>
        <taxon>Bacillariophyceae</taxon>
        <taxon>Bacillariophycidae</taxon>
        <taxon>Bacillariales</taxon>
        <taxon>Bacillariaceae</taxon>
        <taxon>Cylindrotheca</taxon>
    </lineage>
</organism>
<dbReference type="Pfam" id="PF00595">
    <property type="entry name" value="PDZ"/>
    <property type="match status" value="1"/>
</dbReference>
<dbReference type="InterPro" id="IPR036034">
    <property type="entry name" value="PDZ_sf"/>
</dbReference>
<protein>
    <recommendedName>
        <fullName evidence="1">PDZ domain-containing protein</fullName>
    </recommendedName>
</protein>
<gene>
    <name evidence="2" type="ORF">CYCCA115_LOCUS9363</name>
</gene>
<dbReference type="Proteomes" id="UP001295423">
    <property type="component" value="Unassembled WGS sequence"/>
</dbReference>
<comment type="caution">
    <text evidence="2">The sequence shown here is derived from an EMBL/GenBank/DDBJ whole genome shotgun (WGS) entry which is preliminary data.</text>
</comment>
<keyword evidence="3" id="KW-1185">Reference proteome</keyword>
<evidence type="ECO:0000313" key="3">
    <source>
        <dbReference type="Proteomes" id="UP001295423"/>
    </source>
</evidence>
<evidence type="ECO:0000259" key="1">
    <source>
        <dbReference type="PROSITE" id="PS50106"/>
    </source>
</evidence>
<feature type="domain" description="PDZ" evidence="1">
    <location>
        <begin position="13"/>
        <end position="85"/>
    </location>
</feature>
<evidence type="ECO:0000313" key="2">
    <source>
        <dbReference type="EMBL" id="CAJ1945219.1"/>
    </source>
</evidence>
<accession>A0AAD2FMA0</accession>
<dbReference type="EMBL" id="CAKOGP040001335">
    <property type="protein sequence ID" value="CAJ1945219.1"/>
    <property type="molecule type" value="Genomic_DNA"/>
</dbReference>
<dbReference type="PROSITE" id="PS50106">
    <property type="entry name" value="PDZ"/>
    <property type="match status" value="2"/>
</dbReference>
<dbReference type="SUPFAM" id="SSF50156">
    <property type="entry name" value="PDZ domain-like"/>
    <property type="match status" value="2"/>
</dbReference>
<dbReference type="InterPro" id="IPR001478">
    <property type="entry name" value="PDZ"/>
</dbReference>
<proteinExistence type="predicted"/>